<keyword evidence="2" id="KW-1185">Reference proteome</keyword>
<proteinExistence type="predicted"/>
<protein>
    <submittedName>
        <fullName evidence="3">Uncharacterized protein</fullName>
    </submittedName>
</protein>
<evidence type="ECO:0000313" key="3">
    <source>
        <dbReference type="WBParaSite" id="nRc.2.0.1.t11510-RA"/>
    </source>
</evidence>
<evidence type="ECO:0000256" key="1">
    <source>
        <dbReference type="SAM" id="MobiDB-lite"/>
    </source>
</evidence>
<evidence type="ECO:0000313" key="2">
    <source>
        <dbReference type="Proteomes" id="UP000887565"/>
    </source>
</evidence>
<feature type="region of interest" description="Disordered" evidence="1">
    <location>
        <begin position="1"/>
        <end position="23"/>
    </location>
</feature>
<sequence>MCILRTEGSSLPEAPAKRRPDEGGDKYGFKFEIQIGSIFDYEHLYNVKNRENKVENCINFWSKHCTNDIDFSICTNQTQKGTLTWIGKHRNVSDAPKTQGRLKVDFCAFLILPFQDKSSSDTQQKPNLMKDGRLLLQYPRDQSCVQRISQDHSMSKRSIIARPI</sequence>
<accession>A0A915IBG2</accession>
<dbReference type="AlphaFoldDB" id="A0A915IBG2"/>
<dbReference type="WBParaSite" id="nRc.2.0.1.t11510-RA">
    <property type="protein sequence ID" value="nRc.2.0.1.t11510-RA"/>
    <property type="gene ID" value="nRc.2.0.1.g11510"/>
</dbReference>
<reference evidence="3" key="1">
    <citation type="submission" date="2022-11" db="UniProtKB">
        <authorList>
            <consortium name="WormBaseParasite"/>
        </authorList>
    </citation>
    <scope>IDENTIFICATION</scope>
</reference>
<organism evidence="2 3">
    <name type="scientific">Romanomermis culicivorax</name>
    <name type="common">Nematode worm</name>
    <dbReference type="NCBI Taxonomy" id="13658"/>
    <lineage>
        <taxon>Eukaryota</taxon>
        <taxon>Metazoa</taxon>
        <taxon>Ecdysozoa</taxon>
        <taxon>Nematoda</taxon>
        <taxon>Enoplea</taxon>
        <taxon>Dorylaimia</taxon>
        <taxon>Mermithida</taxon>
        <taxon>Mermithoidea</taxon>
        <taxon>Mermithidae</taxon>
        <taxon>Romanomermis</taxon>
    </lineage>
</organism>
<dbReference type="Proteomes" id="UP000887565">
    <property type="component" value="Unplaced"/>
</dbReference>
<name>A0A915IBG2_ROMCU</name>